<evidence type="ECO:0000256" key="11">
    <source>
        <dbReference type="ARBA" id="ARBA00023098"/>
    </source>
</evidence>
<gene>
    <name evidence="19" type="ORF">C7455_106187</name>
</gene>
<dbReference type="Gene3D" id="1.20.120.1760">
    <property type="match status" value="1"/>
</dbReference>
<keyword evidence="12 18" id="KW-0472">Membrane</keyword>
<evidence type="ECO:0000256" key="10">
    <source>
        <dbReference type="ARBA" id="ARBA00022989"/>
    </source>
</evidence>
<dbReference type="Pfam" id="PF01066">
    <property type="entry name" value="CDP-OH_P_transf"/>
    <property type="match status" value="1"/>
</dbReference>
<evidence type="ECO:0000256" key="3">
    <source>
        <dbReference type="ARBA" id="ARBA00005189"/>
    </source>
</evidence>
<accession>A0A316GH64</accession>
<dbReference type="InterPro" id="IPR043130">
    <property type="entry name" value="CDP-OH_PTrfase_TM_dom"/>
</dbReference>
<evidence type="ECO:0000256" key="12">
    <source>
        <dbReference type="ARBA" id="ARBA00023136"/>
    </source>
</evidence>
<dbReference type="InterPro" id="IPR048254">
    <property type="entry name" value="CDP_ALCOHOL_P_TRANSF_CS"/>
</dbReference>
<evidence type="ECO:0000256" key="2">
    <source>
        <dbReference type="ARBA" id="ARBA00005042"/>
    </source>
</evidence>
<dbReference type="EMBL" id="QGGW01000006">
    <property type="protein sequence ID" value="PWK59899.1"/>
    <property type="molecule type" value="Genomic_DNA"/>
</dbReference>
<dbReference type="PANTHER" id="PTHR14269">
    <property type="entry name" value="CDP-DIACYLGLYCEROL--GLYCEROL-3-PHOSPHATE 3-PHOSPHATIDYLTRANSFERASE-RELATED"/>
    <property type="match status" value="1"/>
</dbReference>
<evidence type="ECO:0000256" key="1">
    <source>
        <dbReference type="ARBA" id="ARBA00004141"/>
    </source>
</evidence>
<proteinExistence type="inferred from homology"/>
<evidence type="ECO:0000256" key="6">
    <source>
        <dbReference type="ARBA" id="ARBA00014944"/>
    </source>
</evidence>
<comment type="pathway">
    <text evidence="2">Phospholipid metabolism; phosphatidylglycerol biosynthesis; phosphatidylglycerol from CDP-diacylglycerol: step 1/2.</text>
</comment>
<keyword evidence="14" id="KW-1208">Phospholipid metabolism</keyword>
<dbReference type="PIRSF" id="PIRSF000847">
    <property type="entry name" value="Phos_ph_gly_syn"/>
    <property type="match status" value="1"/>
</dbReference>
<dbReference type="GO" id="GO:0046474">
    <property type="term" value="P:glycerophospholipid biosynthetic process"/>
    <property type="evidence" value="ECO:0007669"/>
    <property type="project" value="TreeGrafter"/>
</dbReference>
<evidence type="ECO:0000256" key="4">
    <source>
        <dbReference type="ARBA" id="ARBA00010441"/>
    </source>
</evidence>
<dbReference type="InterPro" id="IPR004570">
    <property type="entry name" value="Phosphatidylglycerol_P_synth"/>
</dbReference>
<dbReference type="AlphaFoldDB" id="A0A316GH64"/>
<dbReference type="RefSeq" id="WP_109669021.1">
    <property type="nucleotide sequence ID" value="NZ_QGGW01000006.1"/>
</dbReference>
<evidence type="ECO:0000256" key="8">
    <source>
        <dbReference type="ARBA" id="ARBA00022679"/>
    </source>
</evidence>
<dbReference type="Proteomes" id="UP000245708">
    <property type="component" value="Unassembled WGS sequence"/>
</dbReference>
<name>A0A316GH64_9RHOB</name>
<dbReference type="GO" id="GO:0016020">
    <property type="term" value="C:membrane"/>
    <property type="evidence" value="ECO:0007669"/>
    <property type="project" value="UniProtKB-SubCell"/>
</dbReference>
<keyword evidence="10 18" id="KW-1133">Transmembrane helix</keyword>
<dbReference type="OrthoDB" id="9796672at2"/>
<keyword evidence="9 18" id="KW-0812">Transmembrane</keyword>
<evidence type="ECO:0000256" key="17">
    <source>
        <dbReference type="RuleBase" id="RU003750"/>
    </source>
</evidence>
<sequence>MRWTLPNILTVARMIAAPMVGLVFLVLPRPFADWVAMVLFLSASLTDYVDGYLARAWNQISRFGAMLDPIADKAVVVIALAVLLGVHGITAWTLIPVVAILFREVFVSGLREFLGHQAGTLKVTPLAKWKTMVQMIAITMLFAWGLFDHYFIMQTFGMNGAIVSGILNGDIPDSVGLIWKYNGLMLTSYGGLVLLWLAAGLTLVTGLDYFRKALPFLRDPA</sequence>
<evidence type="ECO:0000313" key="20">
    <source>
        <dbReference type="Proteomes" id="UP000245708"/>
    </source>
</evidence>
<keyword evidence="20" id="KW-1185">Reference proteome</keyword>
<keyword evidence="11" id="KW-0443">Lipid metabolism</keyword>
<comment type="catalytic activity">
    <reaction evidence="15">
        <text>a CDP-1,2-diacyl-sn-glycerol + sn-glycerol 3-phosphate = a 1,2-diacyl-sn-glycero-3-phospho-(1'-sn-glycero-3'-phosphate) + CMP + H(+)</text>
        <dbReference type="Rhea" id="RHEA:12593"/>
        <dbReference type="ChEBI" id="CHEBI:15378"/>
        <dbReference type="ChEBI" id="CHEBI:57597"/>
        <dbReference type="ChEBI" id="CHEBI:58332"/>
        <dbReference type="ChEBI" id="CHEBI:60110"/>
        <dbReference type="ChEBI" id="CHEBI:60377"/>
        <dbReference type="EC" id="2.7.8.5"/>
    </reaction>
</comment>
<protein>
    <recommendedName>
        <fullName evidence="6 16">CDP-diacylglycerol--glycerol-3-phosphate 3-phosphatidyltransferase</fullName>
        <ecNumber evidence="5 16">2.7.8.5</ecNumber>
    </recommendedName>
</protein>
<comment type="similarity">
    <text evidence="4 17">Belongs to the CDP-alcohol phosphatidyltransferase class-I family.</text>
</comment>
<dbReference type="InterPro" id="IPR000462">
    <property type="entry name" value="CDP-OH_P_trans"/>
</dbReference>
<keyword evidence="7" id="KW-0444">Lipid biosynthesis</keyword>
<organism evidence="19 20">
    <name type="scientific">Roseicyclus mahoneyensis</name>
    <dbReference type="NCBI Taxonomy" id="164332"/>
    <lineage>
        <taxon>Bacteria</taxon>
        <taxon>Pseudomonadati</taxon>
        <taxon>Pseudomonadota</taxon>
        <taxon>Alphaproteobacteria</taxon>
        <taxon>Rhodobacterales</taxon>
        <taxon>Roseobacteraceae</taxon>
        <taxon>Roseicyclus</taxon>
    </lineage>
</organism>
<evidence type="ECO:0000313" key="19">
    <source>
        <dbReference type="EMBL" id="PWK59899.1"/>
    </source>
</evidence>
<evidence type="ECO:0000256" key="18">
    <source>
        <dbReference type="SAM" id="Phobius"/>
    </source>
</evidence>
<dbReference type="GO" id="GO:0008444">
    <property type="term" value="F:CDP-diacylglycerol-glycerol-3-phosphate 3-phosphatidyltransferase activity"/>
    <property type="evidence" value="ECO:0007669"/>
    <property type="project" value="UniProtKB-UniRule"/>
</dbReference>
<feature type="transmembrane region" description="Helical" evidence="18">
    <location>
        <begin position="132"/>
        <end position="152"/>
    </location>
</feature>
<evidence type="ECO:0000256" key="5">
    <source>
        <dbReference type="ARBA" id="ARBA00013170"/>
    </source>
</evidence>
<feature type="transmembrane region" description="Helical" evidence="18">
    <location>
        <begin position="34"/>
        <end position="54"/>
    </location>
</feature>
<comment type="caution">
    <text evidence="19">The sequence shown here is derived from an EMBL/GenBank/DDBJ whole genome shotgun (WGS) entry which is preliminary data.</text>
</comment>
<dbReference type="PROSITE" id="PS00379">
    <property type="entry name" value="CDP_ALCOHOL_P_TRANSF"/>
    <property type="match status" value="1"/>
</dbReference>
<evidence type="ECO:0000256" key="13">
    <source>
        <dbReference type="ARBA" id="ARBA00023209"/>
    </source>
</evidence>
<feature type="transmembrane region" description="Helical" evidence="18">
    <location>
        <begin position="189"/>
        <end position="210"/>
    </location>
</feature>
<keyword evidence="13" id="KW-0594">Phospholipid biosynthesis</keyword>
<dbReference type="InterPro" id="IPR050324">
    <property type="entry name" value="CDP-alcohol_PTase-I"/>
</dbReference>
<dbReference type="EC" id="2.7.8.5" evidence="5 16"/>
<evidence type="ECO:0000256" key="14">
    <source>
        <dbReference type="ARBA" id="ARBA00023264"/>
    </source>
</evidence>
<feature type="transmembrane region" description="Helical" evidence="18">
    <location>
        <begin position="74"/>
        <end position="102"/>
    </location>
</feature>
<evidence type="ECO:0000256" key="15">
    <source>
        <dbReference type="ARBA" id="ARBA00048586"/>
    </source>
</evidence>
<dbReference type="PANTHER" id="PTHR14269:SF62">
    <property type="entry name" value="CDP-DIACYLGLYCEROL--GLYCEROL-3-PHOSPHATE 3-PHOSPHATIDYLTRANSFERASE 1, CHLOROPLASTIC"/>
    <property type="match status" value="1"/>
</dbReference>
<comment type="subcellular location">
    <subcellularLocation>
        <location evidence="1">Membrane</location>
        <topology evidence="1">Multi-pass membrane protein</topology>
    </subcellularLocation>
</comment>
<feature type="transmembrane region" description="Helical" evidence="18">
    <location>
        <begin position="6"/>
        <end position="27"/>
    </location>
</feature>
<dbReference type="NCBIfam" id="TIGR00560">
    <property type="entry name" value="pgsA"/>
    <property type="match status" value="1"/>
</dbReference>
<evidence type="ECO:0000256" key="16">
    <source>
        <dbReference type="NCBIfam" id="TIGR00560"/>
    </source>
</evidence>
<comment type="pathway">
    <text evidence="3">Lipid metabolism.</text>
</comment>
<keyword evidence="8 17" id="KW-0808">Transferase</keyword>
<reference evidence="19 20" key="1">
    <citation type="submission" date="2018-05" db="EMBL/GenBank/DDBJ databases">
        <title>Genomic Encyclopedia of Type Strains, Phase IV (KMG-IV): sequencing the most valuable type-strain genomes for metagenomic binning, comparative biology and taxonomic classification.</title>
        <authorList>
            <person name="Goeker M."/>
        </authorList>
    </citation>
    <scope>NUCLEOTIDE SEQUENCE [LARGE SCALE GENOMIC DNA]</scope>
    <source>
        <strain evidence="19 20">DSM 16097</strain>
    </source>
</reference>
<evidence type="ECO:0000256" key="7">
    <source>
        <dbReference type="ARBA" id="ARBA00022516"/>
    </source>
</evidence>
<evidence type="ECO:0000256" key="9">
    <source>
        <dbReference type="ARBA" id="ARBA00022692"/>
    </source>
</evidence>